<dbReference type="eggNOG" id="COG2208">
    <property type="taxonomic scope" value="Bacteria"/>
</dbReference>
<dbReference type="PROSITE" id="PS51746">
    <property type="entry name" value="PPM_2"/>
    <property type="match status" value="1"/>
</dbReference>
<feature type="transmembrane region" description="Helical" evidence="2">
    <location>
        <begin position="40"/>
        <end position="66"/>
    </location>
</feature>
<dbReference type="PANTHER" id="PTHR43156:SF2">
    <property type="entry name" value="STAGE II SPORULATION PROTEIN E"/>
    <property type="match status" value="1"/>
</dbReference>
<dbReference type="InterPro" id="IPR052016">
    <property type="entry name" value="Bact_Sigma-Reg"/>
</dbReference>
<dbReference type="OrthoDB" id="9763774at2"/>
<evidence type="ECO:0000256" key="1">
    <source>
        <dbReference type="ARBA" id="ARBA00022801"/>
    </source>
</evidence>
<organism evidence="4 5">
    <name type="scientific">Halobacteroides halobius (strain ATCC 35273 / DSM 5150 / MD-1)</name>
    <dbReference type="NCBI Taxonomy" id="748449"/>
    <lineage>
        <taxon>Bacteria</taxon>
        <taxon>Bacillati</taxon>
        <taxon>Bacillota</taxon>
        <taxon>Clostridia</taxon>
        <taxon>Halanaerobiales</taxon>
        <taxon>Halobacteroidaceae</taxon>
        <taxon>Halobacteroides</taxon>
    </lineage>
</organism>
<evidence type="ECO:0000313" key="5">
    <source>
        <dbReference type="Proteomes" id="UP000010880"/>
    </source>
</evidence>
<dbReference type="NCBIfam" id="TIGR02865">
    <property type="entry name" value="spore_II_E"/>
    <property type="match status" value="1"/>
</dbReference>
<proteinExistence type="predicted"/>
<dbReference type="AlphaFoldDB" id="L0K4E6"/>
<dbReference type="STRING" id="748449.Halha_0130"/>
<feature type="transmembrane region" description="Helical" evidence="2">
    <location>
        <begin position="145"/>
        <end position="164"/>
    </location>
</feature>
<accession>L0K4E6</accession>
<keyword evidence="2" id="KW-0472">Membrane</keyword>
<dbReference type="RefSeq" id="WP_015325875.1">
    <property type="nucleotide sequence ID" value="NC_019978.1"/>
</dbReference>
<dbReference type="HOGENOM" id="CLU_017349_0_0_9"/>
<dbReference type="SUPFAM" id="SSF81606">
    <property type="entry name" value="PP2C-like"/>
    <property type="match status" value="1"/>
</dbReference>
<keyword evidence="1" id="KW-0378">Hydrolase</keyword>
<feature type="transmembrane region" description="Helical" evidence="2">
    <location>
        <begin position="120"/>
        <end position="139"/>
    </location>
</feature>
<dbReference type="InterPro" id="IPR001932">
    <property type="entry name" value="PPM-type_phosphatase-like_dom"/>
</dbReference>
<keyword evidence="5" id="KW-1185">Reference proteome</keyword>
<dbReference type="Pfam" id="PF07228">
    <property type="entry name" value="SpoIIE"/>
    <property type="match status" value="1"/>
</dbReference>
<name>L0K4E6_HALHC</name>
<dbReference type="Pfam" id="PF19732">
    <property type="entry name" value="SpoIIE_N"/>
    <property type="match status" value="1"/>
</dbReference>
<dbReference type="PATRIC" id="fig|748449.3.peg.113"/>
<keyword evidence="2" id="KW-0812">Transmembrane</keyword>
<keyword evidence="2" id="KW-1133">Transmembrane helix</keyword>
<dbReference type="SMART" id="SM00331">
    <property type="entry name" value="PP2C_SIG"/>
    <property type="match status" value="1"/>
</dbReference>
<gene>
    <name evidence="4" type="ordered locus">Halha_0130</name>
</gene>
<feature type="transmembrane region" description="Helical" evidence="2">
    <location>
        <begin position="184"/>
        <end position="200"/>
    </location>
</feature>
<dbReference type="Proteomes" id="UP000010880">
    <property type="component" value="Chromosome"/>
</dbReference>
<protein>
    <submittedName>
        <fullName evidence="4">Stage II sporulation protein E</fullName>
    </submittedName>
</protein>
<dbReference type="GO" id="GO:0004722">
    <property type="term" value="F:protein serine/threonine phosphatase activity"/>
    <property type="evidence" value="ECO:0007669"/>
    <property type="project" value="InterPro"/>
</dbReference>
<dbReference type="KEGG" id="hhl:Halha_0130"/>
<evidence type="ECO:0000256" key="2">
    <source>
        <dbReference type="SAM" id="Phobius"/>
    </source>
</evidence>
<dbReference type="PANTHER" id="PTHR43156">
    <property type="entry name" value="STAGE II SPORULATION PROTEIN E-RELATED"/>
    <property type="match status" value="1"/>
</dbReference>
<dbReference type="InterPro" id="IPR014221">
    <property type="entry name" value="SpoII_E"/>
</dbReference>
<feature type="transmembrane region" description="Helical" evidence="2">
    <location>
        <begin position="212"/>
        <end position="240"/>
    </location>
</feature>
<evidence type="ECO:0000259" key="3">
    <source>
        <dbReference type="PROSITE" id="PS51746"/>
    </source>
</evidence>
<feature type="transmembrane region" description="Helical" evidence="2">
    <location>
        <begin position="98"/>
        <end position="115"/>
    </location>
</feature>
<sequence>MRSIDFPIYQRQKEKTQSKEVNLLQKVRRSFPVVSLSLMVLGYAISQITILNGLMPFGISYFAVVLYQKDKKFITPVKLLFILLAVSIGYFMKLDLLAVKYLIAALLVLVLQKYLKDLKIFYYSLFISFSFLICQIPYFDATPTNYISLGAEVIIVLLTTLLALKIMPEVLIYLEDRSKKSKNLLALGVIMGLASVFIIGEQIGGINFLRVLAVYSIMLVALVFGPTQATVVGVIVGFLYNMTHLNAFPLAGSYALAGLIAGNLKKQDKLGVSFGFVISSLLYITFISVSGSIISIMKEALIAGLILILTPRKLLSGLEDLSQEEERSTKFEDDKLESFVTQRVRQFSDIFNELSTAFSEVLPKDDNGTEDVGTFLDLITDKVCVECELCNSCWQQSFYTTYQSLFDLLAIAENRGEVLIDDLEREMSVNCVRKVKLATEINQFVKMYELNHYWESRLYKNKKILLDQLSGMSEVVDNLAEELNISVKPEDEVEQKVHGILEQNGLRIKKVLATNYNNEELELTIRKESCNGEHECIKKILPLLNHKLDYKFDLTWSECGHQLGKTNCLCRLTPGTEYQLKTGVATSSQANNISGDNFTFFNQQDGKFISILSDGMGVGAKASRESESAVRLLEKMLQAGLNYKLALQSVNSILGLRSKEDNFTTVDLLEFNQVTGQAEFIKVGSASSFIKRGNEVSMIKSTTLPIGILNQIDLEPSSLQLKDKDLIIMMSDGVIDSKEGVTIKEEWVLQLLKNNLIDDPQSLAQYILEKAQGNKRIEDDMTVLVIRVDRC</sequence>
<feature type="transmembrane region" description="Helical" evidence="2">
    <location>
        <begin position="73"/>
        <end position="92"/>
    </location>
</feature>
<dbReference type="InterPro" id="IPR045768">
    <property type="entry name" value="SpoIIE_N"/>
</dbReference>
<evidence type="ECO:0000313" key="4">
    <source>
        <dbReference type="EMBL" id="AGB40147.1"/>
    </source>
</evidence>
<feature type="transmembrane region" description="Helical" evidence="2">
    <location>
        <begin position="270"/>
        <end position="289"/>
    </location>
</feature>
<dbReference type="EMBL" id="CP003359">
    <property type="protein sequence ID" value="AGB40147.1"/>
    <property type="molecule type" value="Genomic_DNA"/>
</dbReference>
<reference evidence="5" key="1">
    <citation type="submission" date="2012-02" db="EMBL/GenBank/DDBJ databases">
        <title>The complete genome of Halobacteroides halobius DSM 5150.</title>
        <authorList>
            <person name="Lucas S."/>
            <person name="Copeland A."/>
            <person name="Lapidus A."/>
            <person name="Glavina del Rio T."/>
            <person name="Dalin E."/>
            <person name="Tice H."/>
            <person name="Bruce D."/>
            <person name="Goodwin L."/>
            <person name="Pitluck S."/>
            <person name="Peters L."/>
            <person name="Mikhailova N."/>
            <person name="Gu W."/>
            <person name="Kyrpides N."/>
            <person name="Mavromatis K."/>
            <person name="Ivanova N."/>
            <person name="Brettin T."/>
            <person name="Detter J.C."/>
            <person name="Han C."/>
            <person name="Larimer F."/>
            <person name="Land M."/>
            <person name="Hauser L."/>
            <person name="Markowitz V."/>
            <person name="Cheng J.-F."/>
            <person name="Hugenholtz P."/>
            <person name="Woyke T."/>
            <person name="Wu D."/>
            <person name="Tindall B."/>
            <person name="Pomrenke H."/>
            <person name="Brambilla E."/>
            <person name="Klenk H.-P."/>
            <person name="Eisen J.A."/>
        </authorList>
    </citation>
    <scope>NUCLEOTIDE SEQUENCE [LARGE SCALE GENOMIC DNA]</scope>
    <source>
        <strain evidence="5">ATCC 35273 / DSM 5150 / MD-1</strain>
    </source>
</reference>
<feature type="domain" description="PPM-type phosphatase" evidence="3">
    <location>
        <begin position="581"/>
        <end position="788"/>
    </location>
</feature>
<dbReference type="Gene3D" id="3.60.40.10">
    <property type="entry name" value="PPM-type phosphatase domain"/>
    <property type="match status" value="1"/>
</dbReference>
<dbReference type="InterPro" id="IPR036457">
    <property type="entry name" value="PPM-type-like_dom_sf"/>
</dbReference>